<keyword evidence="1" id="KW-0812">Transmembrane</keyword>
<sequence>MSPDTLVTVTFTPFLFAIFTAYWAQTTQRSALLWFLFGFILPPVAGLVLLWLNAKLHAQPSRIDATGRPDLLATRKDVI</sequence>
<keyword evidence="1" id="KW-1133">Transmembrane helix</keyword>
<proteinExistence type="predicted"/>
<dbReference type="AlphaFoldDB" id="A0A0R0CQW6"/>
<name>A0A0R0CQW6_9GAMM</name>
<evidence type="ECO:0000313" key="2">
    <source>
        <dbReference type="EMBL" id="KRG68270.1"/>
    </source>
</evidence>
<keyword evidence="3" id="KW-1185">Reference proteome</keyword>
<keyword evidence="1" id="KW-0472">Membrane</keyword>
<dbReference type="EMBL" id="LDJL01000015">
    <property type="protein sequence ID" value="KRG68270.1"/>
    <property type="molecule type" value="Genomic_DNA"/>
</dbReference>
<dbReference type="PATRIC" id="fig|344882.3.peg.1003"/>
<gene>
    <name evidence="2" type="ORF">ABB29_13125</name>
</gene>
<dbReference type="Proteomes" id="UP000052052">
    <property type="component" value="Unassembled WGS sequence"/>
</dbReference>
<feature type="transmembrane region" description="Helical" evidence="1">
    <location>
        <begin position="6"/>
        <end position="24"/>
    </location>
</feature>
<dbReference type="STRING" id="344882.ABB29_13125"/>
<accession>A0A0R0CQW6</accession>
<comment type="caution">
    <text evidence="2">The sequence shown here is derived from an EMBL/GenBank/DDBJ whole genome shotgun (WGS) entry which is preliminary data.</text>
</comment>
<dbReference type="OrthoDB" id="3078771at2"/>
<reference evidence="2 3" key="1">
    <citation type="submission" date="2015-05" db="EMBL/GenBank/DDBJ databases">
        <title>Genome sequencing and analysis of members of genus Stenotrophomonas.</title>
        <authorList>
            <person name="Patil P.P."/>
            <person name="Midha S."/>
            <person name="Patil P.B."/>
        </authorList>
    </citation>
    <scope>NUCLEOTIDE SEQUENCE [LARGE SCALE GENOMIC DNA]</scope>
    <source>
        <strain evidence="2 3">DSM 21858</strain>
    </source>
</reference>
<protein>
    <submittedName>
        <fullName evidence="2">Uncharacterized protein</fullName>
    </submittedName>
</protein>
<evidence type="ECO:0000256" key="1">
    <source>
        <dbReference type="SAM" id="Phobius"/>
    </source>
</evidence>
<feature type="transmembrane region" description="Helical" evidence="1">
    <location>
        <begin position="31"/>
        <end position="52"/>
    </location>
</feature>
<dbReference type="RefSeq" id="WP_057659815.1">
    <property type="nucleotide sequence ID" value="NZ_LDJL01000015.1"/>
</dbReference>
<evidence type="ECO:0000313" key="3">
    <source>
        <dbReference type="Proteomes" id="UP000052052"/>
    </source>
</evidence>
<organism evidence="2 3">
    <name type="scientific">Pseudoxanthomonas dokdonensis</name>
    <dbReference type="NCBI Taxonomy" id="344882"/>
    <lineage>
        <taxon>Bacteria</taxon>
        <taxon>Pseudomonadati</taxon>
        <taxon>Pseudomonadota</taxon>
        <taxon>Gammaproteobacteria</taxon>
        <taxon>Lysobacterales</taxon>
        <taxon>Lysobacteraceae</taxon>
        <taxon>Pseudoxanthomonas</taxon>
    </lineage>
</organism>